<organism evidence="9 10">
    <name type="scientific">Ureibacillus aquaedulcis</name>
    <dbReference type="NCBI Taxonomy" id="3058421"/>
    <lineage>
        <taxon>Bacteria</taxon>
        <taxon>Bacillati</taxon>
        <taxon>Bacillota</taxon>
        <taxon>Bacilli</taxon>
        <taxon>Bacillales</taxon>
        <taxon>Caryophanaceae</taxon>
        <taxon>Ureibacillus</taxon>
    </lineage>
</organism>
<evidence type="ECO:0000256" key="3">
    <source>
        <dbReference type="ARBA" id="ARBA00012897"/>
    </source>
</evidence>
<keyword evidence="10" id="KW-1185">Reference proteome</keyword>
<feature type="domain" description="Alanine dehydrogenase/pyridine nucleotide transhydrogenase N-terminal" evidence="8">
    <location>
        <begin position="4"/>
        <end position="136"/>
    </location>
</feature>
<dbReference type="InterPro" id="IPR036291">
    <property type="entry name" value="NAD(P)-bd_dom_sf"/>
</dbReference>
<evidence type="ECO:0000313" key="10">
    <source>
        <dbReference type="Proteomes" id="UP001172743"/>
    </source>
</evidence>
<sequence length="379" mass="40434">MIVGIPREIKNNENRVAITPAGVTSFVDSGHTVLVEKEAGIGSGFTNEDYSNAGAIIVELAKDVWAQSDMVMKVKEPLRSEYDYFREGLILFTYLHLAADPKLTQALIDKGVTAIAYETVELNNTLPLLTPMSEVAGRMAAQIGSQFLQKSHGGQGILLSGVPGVSRGKVTIIGGGIVGTNAAKIAVGLGADVTVLDLNANRLRQLDDIFGNQIKTLISNPYNIADAVKDADLLIGAVLIPGAKAPKLVTEDMVKTMKPGSVIVDVAIDQGGIVETIDHVTTHDNPTFEKHNIIHYSVANMPGAVPRTSTIALTNVTVPYALQISNKGVCKAISENEVLKRGVNIAKGYVTHKAIAKDLGYNYATVEKALEKELELLVN</sequence>
<keyword evidence="5 6" id="KW-0520">NAD</keyword>
<evidence type="ECO:0000256" key="2">
    <source>
        <dbReference type="ARBA" id="ARBA00005689"/>
    </source>
</evidence>
<comment type="catalytic activity">
    <reaction evidence="6">
        <text>L-alanine + NAD(+) + H2O = pyruvate + NH4(+) + NADH + H(+)</text>
        <dbReference type="Rhea" id="RHEA:18405"/>
        <dbReference type="ChEBI" id="CHEBI:15361"/>
        <dbReference type="ChEBI" id="CHEBI:15377"/>
        <dbReference type="ChEBI" id="CHEBI:15378"/>
        <dbReference type="ChEBI" id="CHEBI:28938"/>
        <dbReference type="ChEBI" id="CHEBI:57540"/>
        <dbReference type="ChEBI" id="CHEBI:57945"/>
        <dbReference type="ChEBI" id="CHEBI:57972"/>
        <dbReference type="EC" id="1.4.1.1"/>
    </reaction>
</comment>
<accession>A0ABT8GMF3</accession>
<dbReference type="PANTHER" id="PTHR42795">
    <property type="entry name" value="ALANINE DEHYDROGENASE"/>
    <property type="match status" value="1"/>
</dbReference>
<evidence type="ECO:0000256" key="6">
    <source>
        <dbReference type="PIRNR" id="PIRNR000183"/>
    </source>
</evidence>
<evidence type="ECO:0000256" key="1">
    <source>
        <dbReference type="ARBA" id="ARBA00005206"/>
    </source>
</evidence>
<dbReference type="CDD" id="cd05305">
    <property type="entry name" value="L-AlaDH"/>
    <property type="match status" value="1"/>
</dbReference>
<evidence type="ECO:0000259" key="7">
    <source>
        <dbReference type="SMART" id="SM01002"/>
    </source>
</evidence>
<evidence type="ECO:0000313" key="9">
    <source>
        <dbReference type="EMBL" id="MDN4492605.1"/>
    </source>
</evidence>
<protein>
    <recommendedName>
        <fullName evidence="3 6">Alanine dehydrogenase</fullName>
        <ecNumber evidence="3 6">1.4.1.1</ecNumber>
    </recommendedName>
</protein>
<dbReference type="Proteomes" id="UP001172743">
    <property type="component" value="Unassembled WGS sequence"/>
</dbReference>
<dbReference type="PROSITE" id="PS00837">
    <property type="entry name" value="ALADH_PNT_2"/>
    <property type="match status" value="1"/>
</dbReference>
<dbReference type="InterPro" id="IPR008141">
    <property type="entry name" value="Ala_DH"/>
</dbReference>
<evidence type="ECO:0000259" key="8">
    <source>
        <dbReference type="SMART" id="SM01003"/>
    </source>
</evidence>
<dbReference type="NCBIfam" id="TIGR00518">
    <property type="entry name" value="alaDH"/>
    <property type="match status" value="1"/>
</dbReference>
<gene>
    <name evidence="9" type="primary">ald</name>
    <name evidence="9" type="ORF">QYB95_03550</name>
</gene>
<dbReference type="RefSeq" id="WP_301136724.1">
    <property type="nucleotide sequence ID" value="NZ_JAUHTQ010000002.1"/>
</dbReference>
<dbReference type="Pfam" id="PF05222">
    <property type="entry name" value="AlaDh_PNT_N"/>
    <property type="match status" value="1"/>
</dbReference>
<dbReference type="Pfam" id="PF01262">
    <property type="entry name" value="AlaDh_PNT_C"/>
    <property type="match status" value="1"/>
</dbReference>
<dbReference type="GO" id="GO:0000286">
    <property type="term" value="F:alanine dehydrogenase activity"/>
    <property type="evidence" value="ECO:0007669"/>
    <property type="project" value="UniProtKB-EC"/>
</dbReference>
<dbReference type="EMBL" id="JAUHTQ010000002">
    <property type="protein sequence ID" value="MDN4492605.1"/>
    <property type="molecule type" value="Genomic_DNA"/>
</dbReference>
<comment type="similarity">
    <text evidence="2 6">Belongs to the AlaDH/PNT family.</text>
</comment>
<dbReference type="SUPFAM" id="SSF52283">
    <property type="entry name" value="Formate/glycerate dehydrogenase catalytic domain-like"/>
    <property type="match status" value="1"/>
</dbReference>
<dbReference type="InterPro" id="IPR007698">
    <property type="entry name" value="AlaDH/PNT_NAD(H)-bd"/>
</dbReference>
<reference evidence="9" key="1">
    <citation type="submission" date="2023-07" db="EMBL/GenBank/DDBJ databases">
        <title>Ureibacillus sp. isolated from freshwater well.</title>
        <authorList>
            <person name="Kirdat K."/>
            <person name="Bhatt A."/>
            <person name="Teware R."/>
            <person name="Bhavsar Y."/>
            <person name="Yadav A."/>
        </authorList>
    </citation>
    <scope>NUCLEOTIDE SEQUENCE</scope>
    <source>
        <strain evidence="9">BA0131</strain>
    </source>
</reference>
<name>A0ABT8GMF3_9BACL</name>
<dbReference type="InterPro" id="IPR007886">
    <property type="entry name" value="AlaDH/PNT_N"/>
</dbReference>
<dbReference type="SMART" id="SM01003">
    <property type="entry name" value="AlaDh_PNT_N"/>
    <property type="match status" value="1"/>
</dbReference>
<evidence type="ECO:0000256" key="5">
    <source>
        <dbReference type="ARBA" id="ARBA00023027"/>
    </source>
</evidence>
<dbReference type="InterPro" id="IPR008143">
    <property type="entry name" value="Ala_DH/PNT_CS2"/>
</dbReference>
<feature type="domain" description="Alanine dehydrogenase/pyridine nucleotide transhydrogenase NAD(H)-binding" evidence="7">
    <location>
        <begin position="148"/>
        <end position="297"/>
    </location>
</feature>
<dbReference type="SUPFAM" id="SSF51735">
    <property type="entry name" value="NAD(P)-binding Rossmann-fold domains"/>
    <property type="match status" value="1"/>
</dbReference>
<dbReference type="SMART" id="SM01002">
    <property type="entry name" value="AlaDh_PNT_C"/>
    <property type="match status" value="1"/>
</dbReference>
<dbReference type="Gene3D" id="3.40.50.720">
    <property type="entry name" value="NAD(P)-binding Rossmann-like Domain"/>
    <property type="match status" value="2"/>
</dbReference>
<keyword evidence="4 6" id="KW-0560">Oxidoreductase</keyword>
<dbReference type="PANTHER" id="PTHR42795:SF1">
    <property type="entry name" value="ALANINE DEHYDROGENASE"/>
    <property type="match status" value="1"/>
</dbReference>
<proteinExistence type="inferred from homology"/>
<evidence type="ECO:0000256" key="4">
    <source>
        <dbReference type="ARBA" id="ARBA00023002"/>
    </source>
</evidence>
<comment type="pathway">
    <text evidence="1">Amino-acid degradation; L-alanine degradation via dehydrogenase pathway; NH(3) and pyruvate from L-alanine: step 1/1.</text>
</comment>
<dbReference type="PIRSF" id="PIRSF000183">
    <property type="entry name" value="Alanine_dh"/>
    <property type="match status" value="1"/>
</dbReference>
<comment type="caution">
    <text evidence="9">The sequence shown here is derived from an EMBL/GenBank/DDBJ whole genome shotgun (WGS) entry which is preliminary data.</text>
</comment>
<dbReference type="EC" id="1.4.1.1" evidence="3 6"/>